<dbReference type="GeneID" id="7989008"/>
<dbReference type="GO" id="GO:0003700">
    <property type="term" value="F:DNA-binding transcription factor activity"/>
    <property type="evidence" value="ECO:0007669"/>
    <property type="project" value="InterPro"/>
</dbReference>
<dbReference type="STRING" id="593117.TGAM_0841"/>
<sequence length="112" mass="12739">MVKVPKWMMGDMAVLKNLMMTLKPLMAEPRRSIIRILSDGIKGTNEIYQALQERGLNMPRSTLYYHLSALEDMGIIEMAGYREVGGGAPEKLWKLKVRKVGIDLVTGEIFRE</sequence>
<dbReference type="InterPro" id="IPR036390">
    <property type="entry name" value="WH_DNA-bd_sf"/>
</dbReference>
<dbReference type="HOGENOM" id="CLU_2243844_0_0_2"/>
<gene>
    <name evidence="2" type="ordered locus">TGAM_0841</name>
</gene>
<keyword evidence="2" id="KW-0238">DNA-binding</keyword>
<dbReference type="InterPro" id="IPR001845">
    <property type="entry name" value="HTH_ArsR_DNA-bd_dom"/>
</dbReference>
<keyword evidence="3" id="KW-1185">Reference proteome</keyword>
<reference evidence="2 3" key="1">
    <citation type="journal article" date="2007" name="Genome Biol.">
        <title>Genome analysis and genome-wide proteomics of Thermococcus gammatolerans, the most radioresistant organism known amongst the Archaea.</title>
        <authorList>
            <person name="Zivanovic Y."/>
            <person name="Armengaud J."/>
            <person name="Lagorce A."/>
            <person name="Leplat C."/>
            <person name="Guerin P."/>
            <person name="Dutertre M."/>
            <person name="Anthouard V."/>
            <person name="Forterre P."/>
            <person name="Wincker P."/>
            <person name="Confalonieri F."/>
        </authorList>
    </citation>
    <scope>NUCLEOTIDE SEQUENCE [LARGE SCALE GENOMIC DNA]</scope>
    <source>
        <strain evidence="3">DSM 15229 / JCM 11827 / EJ3</strain>
    </source>
</reference>
<dbReference type="AlphaFoldDB" id="C5A531"/>
<name>C5A531_THEGJ</name>
<dbReference type="Proteomes" id="UP000001488">
    <property type="component" value="Chromosome"/>
</dbReference>
<dbReference type="KEGG" id="tga:TGAM_0841"/>
<dbReference type="eggNOG" id="arCOG06697">
    <property type="taxonomic scope" value="Archaea"/>
</dbReference>
<feature type="domain" description="HTH arsR-type" evidence="1">
    <location>
        <begin position="30"/>
        <end position="77"/>
    </location>
</feature>
<organism evidence="2 3">
    <name type="scientific">Thermococcus gammatolerans (strain DSM 15229 / JCM 11827 / EJ3)</name>
    <dbReference type="NCBI Taxonomy" id="593117"/>
    <lineage>
        <taxon>Archaea</taxon>
        <taxon>Methanobacteriati</taxon>
        <taxon>Methanobacteriota</taxon>
        <taxon>Thermococci</taxon>
        <taxon>Thermococcales</taxon>
        <taxon>Thermococcaceae</taxon>
        <taxon>Thermococcus</taxon>
    </lineage>
</organism>
<dbReference type="InterPro" id="IPR036388">
    <property type="entry name" value="WH-like_DNA-bd_sf"/>
</dbReference>
<dbReference type="GO" id="GO:0003677">
    <property type="term" value="F:DNA binding"/>
    <property type="evidence" value="ECO:0007669"/>
    <property type="project" value="UniProtKB-KW"/>
</dbReference>
<accession>C5A531</accession>
<evidence type="ECO:0000259" key="1">
    <source>
        <dbReference type="Pfam" id="PF01022"/>
    </source>
</evidence>
<dbReference type="EMBL" id="CP001398">
    <property type="protein sequence ID" value="ACS33343.1"/>
    <property type="molecule type" value="Genomic_DNA"/>
</dbReference>
<dbReference type="InterPro" id="IPR011991">
    <property type="entry name" value="ArsR-like_HTH"/>
</dbReference>
<dbReference type="CDD" id="cd00090">
    <property type="entry name" value="HTH_ARSR"/>
    <property type="match status" value="1"/>
</dbReference>
<dbReference type="Gene3D" id="1.10.10.10">
    <property type="entry name" value="Winged helix-like DNA-binding domain superfamily/Winged helix DNA-binding domain"/>
    <property type="match status" value="1"/>
</dbReference>
<dbReference type="Pfam" id="PF01022">
    <property type="entry name" value="HTH_5"/>
    <property type="match status" value="1"/>
</dbReference>
<dbReference type="RefSeq" id="WP_015858460.1">
    <property type="nucleotide sequence ID" value="NC_012804.1"/>
</dbReference>
<dbReference type="PATRIC" id="fig|593117.10.peg.838"/>
<evidence type="ECO:0000313" key="3">
    <source>
        <dbReference type="Proteomes" id="UP000001488"/>
    </source>
</evidence>
<proteinExistence type="predicted"/>
<protein>
    <submittedName>
        <fullName evidence="2">DNA-binding protein</fullName>
    </submittedName>
</protein>
<dbReference type="SUPFAM" id="SSF46785">
    <property type="entry name" value="Winged helix' DNA-binding domain"/>
    <property type="match status" value="1"/>
</dbReference>
<dbReference type="PaxDb" id="593117-TGAM_0841"/>
<evidence type="ECO:0000313" key="2">
    <source>
        <dbReference type="EMBL" id="ACS33343.1"/>
    </source>
</evidence>